<proteinExistence type="predicted"/>
<sequence length="68" mass="7978">MNKKKNHHFFHNILQTPLRSSASHYLKTCSFNDNSKQMQLYHSPSNSPNLHTIEQIIQLATIYLENSH</sequence>
<dbReference type="EMBL" id="GGEC01066565">
    <property type="protein sequence ID" value="MBX47049.1"/>
    <property type="molecule type" value="Transcribed_RNA"/>
</dbReference>
<name>A0A2P2NXC3_RHIMU</name>
<reference evidence="1" key="1">
    <citation type="submission" date="2018-02" db="EMBL/GenBank/DDBJ databases">
        <title>Rhizophora mucronata_Transcriptome.</title>
        <authorList>
            <person name="Meera S.P."/>
            <person name="Sreeshan A."/>
            <person name="Augustine A."/>
        </authorList>
    </citation>
    <scope>NUCLEOTIDE SEQUENCE</scope>
    <source>
        <tissue evidence="1">Leaf</tissue>
    </source>
</reference>
<dbReference type="AlphaFoldDB" id="A0A2P2NXC3"/>
<evidence type="ECO:0000313" key="1">
    <source>
        <dbReference type="EMBL" id="MBX47049.1"/>
    </source>
</evidence>
<organism evidence="1">
    <name type="scientific">Rhizophora mucronata</name>
    <name type="common">Asiatic mangrove</name>
    <dbReference type="NCBI Taxonomy" id="61149"/>
    <lineage>
        <taxon>Eukaryota</taxon>
        <taxon>Viridiplantae</taxon>
        <taxon>Streptophyta</taxon>
        <taxon>Embryophyta</taxon>
        <taxon>Tracheophyta</taxon>
        <taxon>Spermatophyta</taxon>
        <taxon>Magnoliopsida</taxon>
        <taxon>eudicotyledons</taxon>
        <taxon>Gunneridae</taxon>
        <taxon>Pentapetalae</taxon>
        <taxon>rosids</taxon>
        <taxon>fabids</taxon>
        <taxon>Malpighiales</taxon>
        <taxon>Rhizophoraceae</taxon>
        <taxon>Rhizophora</taxon>
    </lineage>
</organism>
<protein>
    <submittedName>
        <fullName evidence="1">Uncharacterized protein</fullName>
    </submittedName>
</protein>
<accession>A0A2P2NXC3</accession>